<keyword evidence="2" id="KW-0449">Lipoprotein</keyword>
<organism evidence="2 3">
    <name type="scientific">Mesomycoplasma bovoculi M165/69</name>
    <dbReference type="NCBI Taxonomy" id="743966"/>
    <lineage>
        <taxon>Bacteria</taxon>
        <taxon>Bacillati</taxon>
        <taxon>Mycoplasmatota</taxon>
        <taxon>Mycoplasmoidales</taxon>
        <taxon>Metamycoplasmataceae</taxon>
        <taxon>Mesomycoplasma</taxon>
    </lineage>
</organism>
<dbReference type="STRING" id="743966.MYB_00830"/>
<dbReference type="OrthoDB" id="403819at2"/>
<dbReference type="HOGENOM" id="CLU_578492_0_0_14"/>
<dbReference type="PROSITE" id="PS51257">
    <property type="entry name" value="PROKAR_LIPOPROTEIN"/>
    <property type="match status" value="1"/>
</dbReference>
<dbReference type="KEGG" id="mbc:MYB_00830"/>
<protein>
    <submittedName>
        <fullName evidence="2">Putative lipoprotein</fullName>
    </submittedName>
</protein>
<dbReference type="Proteomes" id="UP000019229">
    <property type="component" value="Chromosome"/>
</dbReference>
<dbReference type="AlphaFoldDB" id="W5V052"/>
<feature type="signal peptide" evidence="1">
    <location>
        <begin position="1"/>
        <end position="21"/>
    </location>
</feature>
<evidence type="ECO:0000313" key="2">
    <source>
        <dbReference type="EMBL" id="AHH45178.1"/>
    </source>
</evidence>
<sequence length="447" mass="53486">MKIKKILSSLTLLLIPISVVSCFQFQTNKSELKKEDLTKNDYKDNEEKYTKFMNELFGFLDKYELDNNFSNNVYWPNHLIENRFGAPIDKDDYQPRTWKDLFKLSNIRDFQQFIANPINNKEKHLSLDSLQKLFELSFLNGEKLNDVLKTVDLYVYQLIDSPYEYKKYKTLPIYIKEQSNVIYINHIWQGVIKEHFKQSLEGHPAEREYPYYWKIVRIPKNKQVKIKEINEFEKIQEIKDELASKYNNSDNQLFYNVLKQKNEKIFDFFVKNQTKNKIMAKSPWFLNKLASSSLISYDKPFLENYTTQITNPSDFQSFVNKVINLDSSQTSRQISFNFRKSFLNGQTPERVLKNNNIFILETWKPMYFSDWLLVKKQDNNNIYLTTAKTSDFEFEEQLQDHFSFDKVGFQVIVVPKTQKITFNYKTNFKELNQDFIKQELNFNINGN</sequence>
<keyword evidence="1" id="KW-0732">Signal</keyword>
<keyword evidence="3" id="KW-1185">Reference proteome</keyword>
<feature type="chain" id="PRO_5004872873" evidence="1">
    <location>
        <begin position="22"/>
        <end position="447"/>
    </location>
</feature>
<gene>
    <name evidence="2" type="ORF">MYB_00830</name>
</gene>
<accession>W5V052</accession>
<dbReference type="RefSeq" id="WP_025279596.1">
    <property type="nucleotide sequence ID" value="NZ_CP007154.1"/>
</dbReference>
<dbReference type="EMBL" id="CP007154">
    <property type="protein sequence ID" value="AHH45178.1"/>
    <property type="molecule type" value="Genomic_DNA"/>
</dbReference>
<reference evidence="2 3" key="1">
    <citation type="journal article" date="2014" name="Genome Announc.">
        <title>Complete Genome Sequence of Mycoplasma bovoculi Strain M165/69T (ATCC 29104).</title>
        <authorList>
            <person name="Calcutt M.J."/>
            <person name="Foecking M.F."/>
        </authorList>
    </citation>
    <scope>NUCLEOTIDE SEQUENCE [LARGE SCALE GENOMIC DNA]</scope>
    <source>
        <strain evidence="2">M165/69</strain>
    </source>
</reference>
<evidence type="ECO:0000313" key="3">
    <source>
        <dbReference type="Proteomes" id="UP000019229"/>
    </source>
</evidence>
<name>W5V052_9BACT</name>
<evidence type="ECO:0000256" key="1">
    <source>
        <dbReference type="SAM" id="SignalP"/>
    </source>
</evidence>
<proteinExistence type="predicted"/>
<dbReference type="PATRIC" id="fig|743966.3.peg.164"/>